<dbReference type="GO" id="GO:0042274">
    <property type="term" value="P:ribosomal small subunit biogenesis"/>
    <property type="evidence" value="ECO:0007669"/>
    <property type="project" value="TreeGrafter"/>
</dbReference>
<dbReference type="PROSITE" id="PS50889">
    <property type="entry name" value="S4"/>
    <property type="match status" value="1"/>
</dbReference>
<reference evidence="9" key="1">
    <citation type="journal article" date="2016" name="Genome Announc.">
        <title>Complete Chloroplast and Mitochondrial Genome Sequences of the Hydrocarbon Oil-Producing Green Microalga Botryococcus braunii Race B (Showa).</title>
        <authorList>
            <person name="Blifernez-Klassen O."/>
            <person name="Wibberg D."/>
            <person name="Winkler A."/>
            <person name="Blom J."/>
            <person name="Goesmann A."/>
            <person name="Kalinowski J."/>
            <person name="Kruse O."/>
        </authorList>
    </citation>
    <scope>NUCLEOTIDE SEQUENCE</scope>
    <source>
        <strain evidence="9">Showa</strain>
    </source>
</reference>
<organism evidence="9">
    <name type="scientific">Botryococcus braunii Showa</name>
    <dbReference type="NCBI Taxonomy" id="1202541"/>
    <lineage>
        <taxon>Eukaryota</taxon>
        <taxon>Viridiplantae</taxon>
        <taxon>Chlorophyta</taxon>
        <taxon>core chlorophytes</taxon>
        <taxon>Trebouxiophyceae</taxon>
        <taxon>Trebouxiophyceae incertae sedis</taxon>
        <taxon>Elliptochloris clade</taxon>
        <taxon>Botryococcus</taxon>
    </lineage>
</organism>
<dbReference type="Gene3D" id="1.10.1050.10">
    <property type="entry name" value="Ribosomal Protein S4 Delta 41, Chain A, domain 1"/>
    <property type="match status" value="1"/>
</dbReference>
<sequence length="889" mass="98152">MTKKILQRKYRPYLLQGLAENLIGIKGLPLKWRRRLQKKWGNRLLSFQVRRGLTNLYEKQNNRISLPTITLNPKGHDVRLTPSMARGGHRTPSGLGQGGRYPLREYRPPYPSAKAGGKYGYHLNPNPDPRRGSPGQSETGAGAESAKKVYLSSALLIRGELTRLEGYKRSSLFKSQLLERKKLSLLYGNLSRKKLLQLFKEGVKGSGSPPENFLSLLERRADVALCRTGFFSTILSARQWIRHGRVFLNDQPLRAGSYTLSPGDTLSIPCRFHQFFTKLRGILPSPLGVPTRAVARASQPKGLTGAPAVAALREVEPPEGVRGFTKQPLPPSNPDPQRGYQGVQDRLLPLTNKTPSGLEGSAHPTLCNSYYPWIPRTLTPSGGIKGYEVPVLPFKSNPLPLHKLQGVEPVLPMRERQFHTRFPFLFIGKKGLASKFLINEILRSFPLLSHFSRKVVNPPGPPTHNPDPRRGYRPNPRGVGASSPLDTPSGGAHPTLYYLSAKAVALAEGSNLDPLWGYQRVQGNGEFRGDPPLGVSGLSYGINYRRQLMPLLYEEEMEERKEIGQSETGAAAYAAPCGLRVSDSRRVGGTPPFSPQEILRPSFSRRVVTLTPSGGIKGFRAIPPSGVTALPFRVLKSSKPDPVRAWVGDTPKGGAHPTPSGEKGITPLAEPGSIASFFSNKIFLQLLKLYKKTCFSLPLYRELANPDLSYRNPLIPPSGMPTLPLRRGLLKLPEGSYTVASAAPRIRSISFLDSPRGSPEVQGSAWPELPPDSRNPESTMSSRQRQQPRAVAPPKLRGAQGLELTGAQSRYGISQAKPKGSRPVPFRSTGREGEKDNYIWKPLKPTHLEVSYTHLTVIYLYNPQKIGFPALIDLETINRSFRCGILLHF</sequence>
<evidence type="ECO:0000256" key="3">
    <source>
        <dbReference type="ARBA" id="ARBA00022884"/>
    </source>
</evidence>
<feature type="domain" description="RNA-binding S4" evidence="8">
    <location>
        <begin position="219"/>
        <end position="278"/>
    </location>
</feature>
<dbReference type="InterPro" id="IPR002942">
    <property type="entry name" value="S4_RNA-bd"/>
</dbReference>
<evidence type="ECO:0000256" key="6">
    <source>
        <dbReference type="PROSITE-ProRule" id="PRU00182"/>
    </source>
</evidence>
<feature type="region of interest" description="Disordered" evidence="7">
    <location>
        <begin position="75"/>
        <end position="144"/>
    </location>
</feature>
<name>A0A167RLK7_BOTBR</name>
<keyword evidence="4 9" id="KW-0689">Ribosomal protein</keyword>
<protein>
    <submittedName>
        <fullName evidence="9">Ribosomal protein S4</fullName>
    </submittedName>
</protein>
<geneLocation type="mitochondrion" evidence="9"/>
<comment type="similarity">
    <text evidence="1">Belongs to the universal ribosomal protein uS4 family.</text>
</comment>
<feature type="region of interest" description="Disordered" evidence="7">
    <location>
        <begin position="809"/>
        <end position="833"/>
    </location>
</feature>
<evidence type="ECO:0000256" key="5">
    <source>
        <dbReference type="ARBA" id="ARBA00023274"/>
    </source>
</evidence>
<proteinExistence type="inferred from homology"/>
<evidence type="ECO:0000256" key="1">
    <source>
        <dbReference type="ARBA" id="ARBA00007465"/>
    </source>
</evidence>
<dbReference type="AlphaFoldDB" id="A0A167RLK7"/>
<dbReference type="CDD" id="cd00165">
    <property type="entry name" value="S4"/>
    <property type="match status" value="1"/>
</dbReference>
<keyword evidence="5" id="KW-0687">Ribonucleoprotein</keyword>
<dbReference type="SMART" id="SM00363">
    <property type="entry name" value="S4"/>
    <property type="match status" value="1"/>
</dbReference>
<gene>
    <name evidence="9" type="primary">rps4</name>
</gene>
<keyword evidence="9" id="KW-0496">Mitochondrion</keyword>
<evidence type="ECO:0000256" key="2">
    <source>
        <dbReference type="ARBA" id="ARBA00022730"/>
    </source>
</evidence>
<dbReference type="GO" id="GO:0003735">
    <property type="term" value="F:structural constituent of ribosome"/>
    <property type="evidence" value="ECO:0007669"/>
    <property type="project" value="TreeGrafter"/>
</dbReference>
<dbReference type="Gene3D" id="3.10.290.10">
    <property type="entry name" value="RNA-binding S4 domain"/>
    <property type="match status" value="1"/>
</dbReference>
<dbReference type="GO" id="GO:0015935">
    <property type="term" value="C:small ribosomal subunit"/>
    <property type="evidence" value="ECO:0007669"/>
    <property type="project" value="TreeGrafter"/>
</dbReference>
<dbReference type="GO" id="GO:0019843">
    <property type="term" value="F:rRNA binding"/>
    <property type="evidence" value="ECO:0007669"/>
    <property type="project" value="UniProtKB-KW"/>
</dbReference>
<dbReference type="InterPro" id="IPR022801">
    <property type="entry name" value="Ribosomal_uS4"/>
</dbReference>
<dbReference type="PANTHER" id="PTHR11831:SF4">
    <property type="entry name" value="SMALL RIBOSOMAL SUBUNIT PROTEIN US4M"/>
    <property type="match status" value="1"/>
</dbReference>
<accession>A0A167RLK7</accession>
<feature type="region of interest" description="Disordered" evidence="7">
    <location>
        <begin position="753"/>
        <end position="797"/>
    </location>
</feature>
<dbReference type="SUPFAM" id="SSF55174">
    <property type="entry name" value="Alpha-L RNA-binding motif"/>
    <property type="match status" value="1"/>
</dbReference>
<dbReference type="InterPro" id="IPR036986">
    <property type="entry name" value="S4_RNA-bd_sf"/>
</dbReference>
<evidence type="ECO:0000256" key="7">
    <source>
        <dbReference type="SAM" id="MobiDB-lite"/>
    </source>
</evidence>
<keyword evidence="3 6" id="KW-0694">RNA-binding</keyword>
<feature type="compositionally biased region" description="Polar residues" evidence="7">
    <location>
        <begin position="776"/>
        <end position="787"/>
    </location>
</feature>
<evidence type="ECO:0000259" key="8">
    <source>
        <dbReference type="SMART" id="SM00363"/>
    </source>
</evidence>
<feature type="region of interest" description="Disordered" evidence="7">
    <location>
        <begin position="320"/>
        <end position="342"/>
    </location>
</feature>
<feature type="region of interest" description="Disordered" evidence="7">
    <location>
        <begin position="643"/>
        <end position="666"/>
    </location>
</feature>
<feature type="region of interest" description="Disordered" evidence="7">
    <location>
        <begin position="455"/>
        <end position="488"/>
    </location>
</feature>
<keyword evidence="2" id="KW-0699">rRNA-binding</keyword>
<evidence type="ECO:0000313" key="9">
    <source>
        <dbReference type="EMBL" id="SAI75999.1"/>
    </source>
</evidence>
<dbReference type="EMBL" id="LT545992">
    <property type="protein sequence ID" value="SAI75999.1"/>
    <property type="molecule type" value="Genomic_DNA"/>
</dbReference>
<evidence type="ECO:0000256" key="4">
    <source>
        <dbReference type="ARBA" id="ARBA00022980"/>
    </source>
</evidence>
<dbReference type="PANTHER" id="PTHR11831">
    <property type="entry name" value="30S 40S RIBOSOMAL PROTEIN"/>
    <property type="match status" value="1"/>
</dbReference>
<dbReference type="Pfam" id="PF01479">
    <property type="entry name" value="S4"/>
    <property type="match status" value="1"/>
</dbReference>